<dbReference type="Proteomes" id="UP001217083">
    <property type="component" value="Unassembled WGS sequence"/>
</dbReference>
<dbReference type="RefSeq" id="WP_275650213.1">
    <property type="nucleotide sequence ID" value="NZ_JARFVA010000005.1"/>
</dbReference>
<evidence type="ECO:0000313" key="2">
    <source>
        <dbReference type="Proteomes" id="UP001217083"/>
    </source>
</evidence>
<evidence type="ECO:0000313" key="1">
    <source>
        <dbReference type="EMBL" id="MDF0708264.1"/>
    </source>
</evidence>
<gene>
    <name evidence="1" type="ORF">PY091_13650</name>
</gene>
<reference evidence="1 2" key="1">
    <citation type="submission" date="2023-03" db="EMBL/GenBank/DDBJ databases">
        <title>Muricauda XX sp. nov. and Muricauda XXX sp. nov., two novel species isolated from Okinawa Trough.</title>
        <authorList>
            <person name="Cao W."/>
            <person name="Deng X."/>
        </authorList>
    </citation>
    <scope>NUCLEOTIDE SEQUENCE [LARGE SCALE GENOMIC DNA]</scope>
    <source>
        <strain evidence="1 2">81s02</strain>
    </source>
</reference>
<organism evidence="1 2">
    <name type="scientific">Flagellimonas okinawensis</name>
    <dbReference type="NCBI Taxonomy" id="3031324"/>
    <lineage>
        <taxon>Bacteria</taxon>
        <taxon>Pseudomonadati</taxon>
        <taxon>Bacteroidota</taxon>
        <taxon>Flavobacteriia</taxon>
        <taxon>Flavobacteriales</taxon>
        <taxon>Flavobacteriaceae</taxon>
        <taxon>Flagellimonas</taxon>
    </lineage>
</organism>
<proteinExistence type="predicted"/>
<dbReference type="EMBL" id="JARFVA010000005">
    <property type="protein sequence ID" value="MDF0708264.1"/>
    <property type="molecule type" value="Genomic_DNA"/>
</dbReference>
<comment type="caution">
    <text evidence="1">The sequence shown here is derived from an EMBL/GenBank/DDBJ whole genome shotgun (WGS) entry which is preliminary data.</text>
</comment>
<name>A0ABT5XQV7_9FLAO</name>
<sequence>MDDIFYSNREAMVNDLIENYLYKGMSYSKLEELLGPHNNYANIGQWTIGYEIMVDYGRDIDPVKGKTLYFKLDKDSTIINYQLEYWEH</sequence>
<accession>A0ABT5XQV7</accession>
<keyword evidence="2" id="KW-1185">Reference proteome</keyword>
<protein>
    <submittedName>
        <fullName evidence="1">Uncharacterized protein</fullName>
    </submittedName>
</protein>